<dbReference type="InterPro" id="IPR013785">
    <property type="entry name" value="Aldolase_TIM"/>
</dbReference>
<evidence type="ECO:0000256" key="5">
    <source>
        <dbReference type="ARBA" id="ARBA00023002"/>
    </source>
</evidence>
<sequence length="350" mass="37786">MATNWLFTELKLRIPVIQAPMAGVSSSSMVVAASKAGILGSLGGGMMQPEVLRKEIEAIRNQTDRPFNINLFVIDNYEQGFDVRTKDIQWLKDYYKQEGVEFNLPKSFAPKFQDQFETLLELAPPVASFAFGILSAEQVDACHERGIRVIGTATSGEEAVAWEKVGADAICAQGTEAGGHRGNFINLDDPGLGLFALIPEIKRQVKIPVIAAGGIMSGQGIVASRLLGADVAQLGTYFLASTEAGIPSGYLKSLAGQKSGSNTSLTKGFSGRYARGIVNKFMNTSKEHSIYPYPIQNALTQPLRKATLAKGDAESYSLWSGQGLYQVKEGESISDLVDSLEREISQTKLP</sequence>
<evidence type="ECO:0000313" key="8">
    <source>
        <dbReference type="Proteomes" id="UP000189580"/>
    </source>
</evidence>
<dbReference type="GeneID" id="30036006"/>
<keyword evidence="5" id="KW-0560">Oxidoreductase</keyword>
<protein>
    <submittedName>
        <fullName evidence="7">Uncharacterized protein</fullName>
    </submittedName>
</protein>
<comment type="cofactor">
    <cofactor evidence="1">
        <name>FMN</name>
        <dbReference type="ChEBI" id="CHEBI:58210"/>
    </cofactor>
</comment>
<evidence type="ECO:0000256" key="3">
    <source>
        <dbReference type="ARBA" id="ARBA00022630"/>
    </source>
</evidence>
<dbReference type="Gene3D" id="3.20.20.70">
    <property type="entry name" value="Aldolase class I"/>
    <property type="match status" value="1"/>
</dbReference>
<evidence type="ECO:0000256" key="1">
    <source>
        <dbReference type="ARBA" id="ARBA00001917"/>
    </source>
</evidence>
<keyword evidence="8" id="KW-1185">Reference proteome</keyword>
<dbReference type="PANTHER" id="PTHR42747:SF3">
    <property type="entry name" value="NITRONATE MONOOXYGENASE-RELATED"/>
    <property type="match status" value="1"/>
</dbReference>
<comment type="similarity">
    <text evidence="2">Belongs to the nitronate monooxygenase family. NMO class I subfamily.</text>
</comment>
<reference evidence="7 8" key="1">
    <citation type="submission" date="2016-02" db="EMBL/GenBank/DDBJ databases">
        <title>Complete genome sequence and transcriptome regulation of the pentose utilising yeast Sugiyamaella lignohabitans.</title>
        <authorList>
            <person name="Bellasio M."/>
            <person name="Peymann A."/>
            <person name="Valli M."/>
            <person name="Sipitzky M."/>
            <person name="Graf A."/>
            <person name="Sauer M."/>
            <person name="Marx H."/>
            <person name="Mattanovich D."/>
        </authorList>
    </citation>
    <scope>NUCLEOTIDE SEQUENCE [LARGE SCALE GENOMIC DNA]</scope>
    <source>
        <strain evidence="7 8">CBS 10342</strain>
    </source>
</reference>
<evidence type="ECO:0000256" key="2">
    <source>
        <dbReference type="ARBA" id="ARBA00009881"/>
    </source>
</evidence>
<dbReference type="RefSeq" id="XP_018733608.1">
    <property type="nucleotide sequence ID" value="XM_018880971.1"/>
</dbReference>
<name>A0A161HF82_9ASCO</name>
<evidence type="ECO:0000256" key="6">
    <source>
        <dbReference type="ARBA" id="ARBA00023033"/>
    </source>
</evidence>
<proteinExistence type="inferred from homology"/>
<dbReference type="Proteomes" id="UP000189580">
    <property type="component" value="Chromosome c"/>
</dbReference>
<dbReference type="AlphaFoldDB" id="A0A161HF82"/>
<dbReference type="SUPFAM" id="SSF51412">
    <property type="entry name" value="Inosine monophosphate dehydrogenase (IMPDH)"/>
    <property type="match status" value="1"/>
</dbReference>
<organism evidence="7 8">
    <name type="scientific">Sugiyamaella lignohabitans</name>
    <dbReference type="NCBI Taxonomy" id="796027"/>
    <lineage>
        <taxon>Eukaryota</taxon>
        <taxon>Fungi</taxon>
        <taxon>Dikarya</taxon>
        <taxon>Ascomycota</taxon>
        <taxon>Saccharomycotina</taxon>
        <taxon>Dipodascomycetes</taxon>
        <taxon>Dipodascales</taxon>
        <taxon>Trichomonascaceae</taxon>
        <taxon>Sugiyamaella</taxon>
    </lineage>
</organism>
<gene>
    <name evidence="7" type="ORF">AWJ20_3930</name>
</gene>
<dbReference type="GO" id="GO:0018580">
    <property type="term" value="F:nitronate monooxygenase activity"/>
    <property type="evidence" value="ECO:0007669"/>
    <property type="project" value="InterPro"/>
</dbReference>
<keyword evidence="4" id="KW-0288">FMN</keyword>
<dbReference type="KEGG" id="slb:AWJ20_3930"/>
<dbReference type="CDD" id="cd04730">
    <property type="entry name" value="NPD_like"/>
    <property type="match status" value="1"/>
</dbReference>
<dbReference type="EMBL" id="CP014500">
    <property type="protein sequence ID" value="ANB11131.1"/>
    <property type="molecule type" value="Genomic_DNA"/>
</dbReference>
<evidence type="ECO:0000256" key="4">
    <source>
        <dbReference type="ARBA" id="ARBA00022643"/>
    </source>
</evidence>
<dbReference type="OrthoDB" id="10265891at2759"/>
<dbReference type="PANTHER" id="PTHR42747">
    <property type="entry name" value="NITRONATE MONOOXYGENASE-RELATED"/>
    <property type="match status" value="1"/>
</dbReference>
<accession>A0A161HF82</accession>
<dbReference type="Pfam" id="PF03060">
    <property type="entry name" value="NMO"/>
    <property type="match status" value="1"/>
</dbReference>
<keyword evidence="6" id="KW-0503">Monooxygenase</keyword>
<keyword evidence="3" id="KW-0285">Flavoprotein</keyword>
<evidence type="ECO:0000313" key="7">
    <source>
        <dbReference type="EMBL" id="ANB11131.1"/>
    </source>
</evidence>
<dbReference type="InterPro" id="IPR004136">
    <property type="entry name" value="NMO"/>
</dbReference>